<keyword evidence="4" id="KW-1185">Reference proteome</keyword>
<dbReference type="Proteomes" id="UP001347796">
    <property type="component" value="Unassembled WGS sequence"/>
</dbReference>
<feature type="domain" description="Farnesoic acid O-methyl transferase" evidence="2">
    <location>
        <begin position="32"/>
        <end position="164"/>
    </location>
</feature>
<gene>
    <name evidence="3" type="ORF">SNE40_005387</name>
</gene>
<feature type="chain" id="PRO_5042869638" description="Farnesoic acid O-methyl transferase domain-containing protein" evidence="1">
    <location>
        <begin position="22"/>
        <end position="171"/>
    </location>
</feature>
<evidence type="ECO:0000256" key="1">
    <source>
        <dbReference type="SAM" id="SignalP"/>
    </source>
</evidence>
<evidence type="ECO:0000313" key="4">
    <source>
        <dbReference type="Proteomes" id="UP001347796"/>
    </source>
</evidence>
<accession>A0AAN8K1K7</accession>
<comment type="caution">
    <text evidence="3">The sequence shown here is derived from an EMBL/GenBank/DDBJ whole genome shotgun (WGS) entry which is preliminary data.</text>
</comment>
<reference evidence="3 4" key="1">
    <citation type="submission" date="2024-01" db="EMBL/GenBank/DDBJ databases">
        <title>The genome of the rayed Mediterranean limpet Patella caerulea (Linnaeus, 1758).</title>
        <authorList>
            <person name="Anh-Thu Weber A."/>
            <person name="Halstead-Nussloch G."/>
        </authorList>
    </citation>
    <scope>NUCLEOTIDE SEQUENCE [LARGE SCALE GENOMIC DNA]</scope>
    <source>
        <strain evidence="3">AATW-2023a</strain>
        <tissue evidence="3">Whole specimen</tissue>
    </source>
</reference>
<dbReference type="InterPro" id="IPR022041">
    <property type="entry name" value="Methyltransf_FA"/>
</dbReference>
<sequence>MAVLWCLRFMVLMCGFYLSHCEVIHLGAGSSYKEFRKIQNKESEMVWIKGCKDAVIGLFESTDVSSLVFELVIGGYGNKKTTLREKFVGVNMAESFDPDLMINPNQYTPFWIKWTSDTVYLRPGNMDSNGPVLQWTRHDTVSVRYMAFRTGYECPVKVMWNLTCSKVDITD</sequence>
<organism evidence="3 4">
    <name type="scientific">Patella caerulea</name>
    <name type="common">Rayed Mediterranean limpet</name>
    <dbReference type="NCBI Taxonomy" id="87958"/>
    <lineage>
        <taxon>Eukaryota</taxon>
        <taxon>Metazoa</taxon>
        <taxon>Spiralia</taxon>
        <taxon>Lophotrochozoa</taxon>
        <taxon>Mollusca</taxon>
        <taxon>Gastropoda</taxon>
        <taxon>Patellogastropoda</taxon>
        <taxon>Patelloidea</taxon>
        <taxon>Patellidae</taxon>
        <taxon>Patella</taxon>
    </lineage>
</organism>
<feature type="signal peptide" evidence="1">
    <location>
        <begin position="1"/>
        <end position="21"/>
    </location>
</feature>
<dbReference type="EMBL" id="JAZGQO010000004">
    <property type="protein sequence ID" value="KAK6187330.1"/>
    <property type="molecule type" value="Genomic_DNA"/>
</dbReference>
<proteinExistence type="predicted"/>
<name>A0AAN8K1K7_PATCE</name>
<keyword evidence="1" id="KW-0732">Signal</keyword>
<evidence type="ECO:0000313" key="3">
    <source>
        <dbReference type="EMBL" id="KAK6187330.1"/>
    </source>
</evidence>
<evidence type="ECO:0000259" key="2">
    <source>
        <dbReference type="Pfam" id="PF12248"/>
    </source>
</evidence>
<dbReference type="Pfam" id="PF12248">
    <property type="entry name" value="Methyltransf_FA"/>
    <property type="match status" value="1"/>
</dbReference>
<protein>
    <recommendedName>
        <fullName evidence="2">Farnesoic acid O-methyl transferase domain-containing protein</fullName>
    </recommendedName>
</protein>
<dbReference type="AlphaFoldDB" id="A0AAN8K1K7"/>